<reference evidence="1" key="1">
    <citation type="submission" date="2019-08" db="EMBL/GenBank/DDBJ databases">
        <authorList>
            <person name="Kucharzyk K."/>
            <person name="Murdoch R.W."/>
            <person name="Higgins S."/>
            <person name="Loffler F."/>
        </authorList>
    </citation>
    <scope>NUCLEOTIDE SEQUENCE</scope>
</reference>
<evidence type="ECO:0000313" key="1">
    <source>
        <dbReference type="EMBL" id="MPN34294.1"/>
    </source>
</evidence>
<dbReference type="EMBL" id="VSSQ01087260">
    <property type="protein sequence ID" value="MPN34294.1"/>
    <property type="molecule type" value="Genomic_DNA"/>
</dbReference>
<name>A0A645HDX0_9ZZZZ</name>
<comment type="caution">
    <text evidence="1">The sequence shown here is derived from an EMBL/GenBank/DDBJ whole genome shotgun (WGS) entry which is preliminary data.</text>
</comment>
<gene>
    <name evidence="1" type="ORF">SDC9_181787</name>
</gene>
<sequence>MNIWGFTPDLFSRNEELFKEFLLTNQENLTAEYYIPYVVNQIVKSGNATCKVLNTKDQWFGVTFKEDREYVVTRLASLSSEGVYPSPLFKKL</sequence>
<dbReference type="Gene3D" id="3.90.550.10">
    <property type="entry name" value="Spore Coat Polysaccharide Biosynthesis Protein SpsA, Chain A"/>
    <property type="match status" value="1"/>
</dbReference>
<dbReference type="InterPro" id="IPR029044">
    <property type="entry name" value="Nucleotide-diphossugar_trans"/>
</dbReference>
<proteinExistence type="predicted"/>
<accession>A0A645HDX0</accession>
<organism evidence="1">
    <name type="scientific">bioreactor metagenome</name>
    <dbReference type="NCBI Taxonomy" id="1076179"/>
    <lineage>
        <taxon>unclassified sequences</taxon>
        <taxon>metagenomes</taxon>
        <taxon>ecological metagenomes</taxon>
    </lineage>
</organism>
<dbReference type="AlphaFoldDB" id="A0A645HDX0"/>
<evidence type="ECO:0008006" key="2">
    <source>
        <dbReference type="Google" id="ProtNLM"/>
    </source>
</evidence>
<protein>
    <recommendedName>
        <fullName evidence="2">Nucleotidyl transferase domain-containing protein</fullName>
    </recommendedName>
</protein>